<evidence type="ECO:0000256" key="1">
    <source>
        <dbReference type="ARBA" id="ARBA00003143"/>
    </source>
</evidence>
<proteinExistence type="inferred from homology"/>
<dbReference type="Gene3D" id="3.40.33.10">
    <property type="entry name" value="CAP"/>
    <property type="match status" value="1"/>
</dbReference>
<dbReference type="InterPro" id="IPR001283">
    <property type="entry name" value="CRISP-related"/>
</dbReference>
<reference evidence="8" key="1">
    <citation type="submission" date="2025-08" db="UniProtKB">
        <authorList>
            <consortium name="RefSeq"/>
        </authorList>
    </citation>
    <scope>IDENTIFICATION</scope>
    <source>
        <tissue evidence="8">Leaves</tissue>
    </source>
</reference>
<evidence type="ECO:0000256" key="5">
    <source>
        <dbReference type="ARBA" id="ARBA00023157"/>
    </source>
</evidence>
<name>A0A2I4GF18_JUGRE</name>
<dbReference type="PRINTS" id="PR00837">
    <property type="entry name" value="V5TPXLIKE"/>
</dbReference>
<evidence type="ECO:0000256" key="6">
    <source>
        <dbReference type="ARBA" id="ARBA00023265"/>
    </source>
</evidence>
<dbReference type="InterPro" id="IPR035940">
    <property type="entry name" value="CAP_sf"/>
</dbReference>
<evidence type="ECO:0000256" key="2">
    <source>
        <dbReference type="ARBA" id="ARBA00009923"/>
    </source>
</evidence>
<dbReference type="InterPro" id="IPR002413">
    <property type="entry name" value="V5_allergen-like"/>
</dbReference>
<evidence type="ECO:0000256" key="4">
    <source>
        <dbReference type="ARBA" id="ARBA00022821"/>
    </source>
</evidence>
<dbReference type="FunFam" id="3.40.33.10:FF:000006">
    <property type="entry name" value="Putative pathogenesis-related protein 1"/>
    <property type="match status" value="1"/>
</dbReference>
<dbReference type="STRING" id="51240.A0A2I4GF18"/>
<dbReference type="SMART" id="SM00198">
    <property type="entry name" value="SCP"/>
    <property type="match status" value="1"/>
</dbReference>
<dbReference type="GeneID" id="109007324"/>
<dbReference type="GO" id="GO:0098542">
    <property type="term" value="P:defense response to other organism"/>
    <property type="evidence" value="ECO:0007669"/>
    <property type="project" value="UniProtKB-ARBA"/>
</dbReference>
<evidence type="ECO:0000256" key="3">
    <source>
        <dbReference type="ARBA" id="ARBA00022729"/>
    </source>
</evidence>
<dbReference type="SUPFAM" id="SSF55797">
    <property type="entry name" value="PR-1-like"/>
    <property type="match status" value="1"/>
</dbReference>
<sequence>MSKYTINCVFLCVLGIAQLQALVSHAHHSAAAFIAFHNMARMEVGVGPLQWNTTLQAYAKKYARHQRSMGCKMIHSNGPYGENLFWGYGFGFMDAVAAVKAWVDEKAFYDYGTNDCLMGNQCLHYTQVVWKDTTQLGCARSFCSNGGVFITCNYYPPGNYLGERPY</sequence>
<evidence type="ECO:0000313" key="7">
    <source>
        <dbReference type="Proteomes" id="UP000235220"/>
    </source>
</evidence>
<keyword evidence="4" id="KW-0611">Plant defense</keyword>
<dbReference type="Gramene" id="Jr11_05190_p1">
    <property type="protein sequence ID" value="cds.Jr11_05190_p1"/>
    <property type="gene ID" value="Jr11_05190"/>
</dbReference>
<dbReference type="PROSITE" id="PS01010">
    <property type="entry name" value="CRISP_2"/>
    <property type="match status" value="1"/>
</dbReference>
<evidence type="ECO:0000313" key="8">
    <source>
        <dbReference type="RefSeq" id="XP_018842499.1"/>
    </source>
</evidence>
<comment type="function">
    <text evidence="1">Probably involved in the defense reaction of plants against pathogens.</text>
</comment>
<dbReference type="InterPro" id="IPR014044">
    <property type="entry name" value="CAP_dom"/>
</dbReference>
<dbReference type="KEGG" id="jre:109007324"/>
<dbReference type="AlphaFoldDB" id="A0A2I4GF18"/>
<protein>
    <submittedName>
        <fullName evidence="8">Pathogenesis-related protein PRB1-3-like</fullName>
    </submittedName>
</protein>
<dbReference type="PANTHER" id="PTHR10334">
    <property type="entry name" value="CYSTEINE-RICH SECRETORY PROTEIN-RELATED"/>
    <property type="match status" value="1"/>
</dbReference>
<keyword evidence="3" id="KW-0732">Signal</keyword>
<dbReference type="OrthoDB" id="337038at2759"/>
<organism evidence="7 8">
    <name type="scientific">Juglans regia</name>
    <name type="common">English walnut</name>
    <dbReference type="NCBI Taxonomy" id="51240"/>
    <lineage>
        <taxon>Eukaryota</taxon>
        <taxon>Viridiplantae</taxon>
        <taxon>Streptophyta</taxon>
        <taxon>Embryophyta</taxon>
        <taxon>Tracheophyta</taxon>
        <taxon>Spermatophyta</taxon>
        <taxon>Magnoliopsida</taxon>
        <taxon>eudicotyledons</taxon>
        <taxon>Gunneridae</taxon>
        <taxon>Pentapetalae</taxon>
        <taxon>rosids</taxon>
        <taxon>fabids</taxon>
        <taxon>Fagales</taxon>
        <taxon>Juglandaceae</taxon>
        <taxon>Juglans</taxon>
    </lineage>
</organism>
<keyword evidence="7" id="KW-1185">Reference proteome</keyword>
<dbReference type="InterPro" id="IPR018244">
    <property type="entry name" value="Allrgn_V5/Tpx1_CS"/>
</dbReference>
<keyword evidence="5" id="KW-1015">Disulfide bond</keyword>
<dbReference type="GO" id="GO:0005615">
    <property type="term" value="C:extracellular space"/>
    <property type="evidence" value="ECO:0000318"/>
    <property type="project" value="GO_Central"/>
</dbReference>
<dbReference type="CDD" id="cd05381">
    <property type="entry name" value="CAP_PR-1"/>
    <property type="match status" value="1"/>
</dbReference>
<dbReference type="PRINTS" id="PR00838">
    <property type="entry name" value="V5ALLERGEN"/>
</dbReference>
<dbReference type="Pfam" id="PF00188">
    <property type="entry name" value="CAP"/>
    <property type="match status" value="1"/>
</dbReference>
<gene>
    <name evidence="8" type="primary">LOC109007324</name>
</gene>
<dbReference type="RefSeq" id="XP_018842499.1">
    <property type="nucleotide sequence ID" value="XM_018986954.2"/>
</dbReference>
<accession>A0A2I4GF18</accession>
<keyword evidence="6" id="KW-0568">Pathogenesis-related protein</keyword>
<comment type="similarity">
    <text evidence="2">Belongs to the CRISP family.</text>
</comment>
<dbReference type="Proteomes" id="UP000235220">
    <property type="component" value="Chromosome 11"/>
</dbReference>